<feature type="domain" description="Calpain catalytic" evidence="3">
    <location>
        <begin position="38"/>
        <end position="218"/>
    </location>
</feature>
<sequence>MKNKKSVRDRVERSERKKCICVTHHHSLFSTFSSDFTMFEDPEFECCDENLPPLLRNEGVIWLRPHEIAVYSRFLSSSHPKREEVIQRFGGGFFLAAVISLTKDPELSLKVVKNQPIDRGYFEFTFFTEDDTIVVIKIDDRLPTKNGELLYSQAPADTFWCPLLEKAFAKFRGGYQHLSIGNLEDSLRMLTGKEVYLFETEHYTPNQIHSMIKKYLNSTRILCCKMKHSDGNNGEYGRSLAISDAIHGNNGLLISLSDPKVPFDSDLSIEEFKNVIDVVFFLSPKEEEMRKEKDVSILRRIDPFGRNVYTSGLVSNQNSQNNSPCVLM</sequence>
<dbReference type="InterPro" id="IPR022684">
    <property type="entry name" value="Calpain_cysteine_protease"/>
</dbReference>
<evidence type="ECO:0000313" key="5">
    <source>
        <dbReference type="Proteomes" id="UP000008281"/>
    </source>
</evidence>
<dbReference type="AlphaFoldDB" id="E3LMG6"/>
<evidence type="ECO:0000259" key="3">
    <source>
        <dbReference type="PROSITE" id="PS50203"/>
    </source>
</evidence>
<dbReference type="GeneID" id="9817782"/>
<reference evidence="4" key="1">
    <citation type="submission" date="2007-07" db="EMBL/GenBank/DDBJ databases">
        <title>PCAP assembly of the Caenorhabditis remanei genome.</title>
        <authorList>
            <consortium name="The Caenorhabditis remanei Sequencing Consortium"/>
            <person name="Wilson R.K."/>
        </authorList>
    </citation>
    <scope>NUCLEOTIDE SEQUENCE [LARGE SCALE GENOMIC DNA]</scope>
    <source>
        <strain evidence="4">PB4641</strain>
    </source>
</reference>
<dbReference type="STRING" id="31234.E3LMG6"/>
<dbReference type="PANTHER" id="PTHR10183:SF434">
    <property type="entry name" value="CALPAIN-3"/>
    <property type="match status" value="1"/>
</dbReference>
<gene>
    <name evidence="4" type="ORF">CRE_28132</name>
</gene>
<organism evidence="5">
    <name type="scientific">Caenorhabditis remanei</name>
    <name type="common">Caenorhabditis vulgaris</name>
    <dbReference type="NCBI Taxonomy" id="31234"/>
    <lineage>
        <taxon>Eukaryota</taxon>
        <taxon>Metazoa</taxon>
        <taxon>Ecdysozoa</taxon>
        <taxon>Nematoda</taxon>
        <taxon>Chromadorea</taxon>
        <taxon>Rhabditida</taxon>
        <taxon>Rhabditina</taxon>
        <taxon>Rhabditomorpha</taxon>
        <taxon>Rhabditoidea</taxon>
        <taxon>Rhabditidae</taxon>
        <taxon>Peloderinae</taxon>
        <taxon>Caenorhabditis</taxon>
    </lineage>
</organism>
<dbReference type="RefSeq" id="XP_003114720.2">
    <property type="nucleotide sequence ID" value="XM_003114672.2"/>
</dbReference>
<evidence type="ECO:0000313" key="4">
    <source>
        <dbReference type="EMBL" id="EFP02855.1"/>
    </source>
</evidence>
<dbReference type="PANTHER" id="PTHR10183">
    <property type="entry name" value="CALPAIN"/>
    <property type="match status" value="1"/>
</dbReference>
<proteinExistence type="inferred from homology"/>
<dbReference type="CTD" id="9817782"/>
<dbReference type="Pfam" id="PF00648">
    <property type="entry name" value="Peptidase_C2"/>
    <property type="match status" value="1"/>
</dbReference>
<accession>E3LMG6</accession>
<evidence type="ECO:0000256" key="2">
    <source>
        <dbReference type="PROSITE-ProRule" id="PRU00239"/>
    </source>
</evidence>
<dbReference type="eggNOG" id="KOG0045">
    <property type="taxonomic scope" value="Eukaryota"/>
</dbReference>
<dbReference type="OrthoDB" id="5848695at2759"/>
<keyword evidence="5" id="KW-1185">Reference proteome</keyword>
<name>E3LMG6_CAERE</name>
<dbReference type="GO" id="GO:0004198">
    <property type="term" value="F:calcium-dependent cysteine-type endopeptidase activity"/>
    <property type="evidence" value="ECO:0007669"/>
    <property type="project" value="InterPro"/>
</dbReference>
<comment type="similarity">
    <text evidence="1">Belongs to the peptidase C2 family.</text>
</comment>
<evidence type="ECO:0000256" key="1">
    <source>
        <dbReference type="ARBA" id="ARBA00007623"/>
    </source>
</evidence>
<dbReference type="HOGENOM" id="CLU_802207_0_0_1"/>
<protein>
    <recommendedName>
        <fullName evidence="3">Calpain catalytic domain-containing protein</fullName>
    </recommendedName>
</protein>
<dbReference type="InterPro" id="IPR038765">
    <property type="entry name" value="Papain-like_cys_pep_sf"/>
</dbReference>
<dbReference type="GO" id="GO:0006508">
    <property type="term" value="P:proteolysis"/>
    <property type="evidence" value="ECO:0007669"/>
    <property type="project" value="InterPro"/>
</dbReference>
<dbReference type="InParanoid" id="E3LMG6"/>
<dbReference type="KEGG" id="crq:GCK72_001986"/>
<dbReference type="Proteomes" id="UP000008281">
    <property type="component" value="Unassembled WGS sequence"/>
</dbReference>
<dbReference type="PRINTS" id="PR00704">
    <property type="entry name" value="CALPAIN"/>
</dbReference>
<dbReference type="GO" id="GO:0005737">
    <property type="term" value="C:cytoplasm"/>
    <property type="evidence" value="ECO:0007669"/>
    <property type="project" value="TreeGrafter"/>
</dbReference>
<dbReference type="InterPro" id="IPR001300">
    <property type="entry name" value="Peptidase_C2_calpain_cat"/>
</dbReference>
<dbReference type="EMBL" id="DS268411">
    <property type="protein sequence ID" value="EFP02855.1"/>
    <property type="molecule type" value="Genomic_DNA"/>
</dbReference>
<comment type="caution">
    <text evidence="2">Lacks conserved residue(s) required for the propagation of feature annotation.</text>
</comment>
<dbReference type="PROSITE" id="PS50203">
    <property type="entry name" value="CALPAIN_CAT"/>
    <property type="match status" value="1"/>
</dbReference>
<dbReference type="SUPFAM" id="SSF54001">
    <property type="entry name" value="Cysteine proteinases"/>
    <property type="match status" value="1"/>
</dbReference>
<dbReference type="SMART" id="SM00230">
    <property type="entry name" value="CysPc"/>
    <property type="match status" value="1"/>
</dbReference>